<dbReference type="PRINTS" id="PR00722">
    <property type="entry name" value="CHYMOTRYPSIN"/>
</dbReference>
<evidence type="ECO:0000313" key="8">
    <source>
        <dbReference type="Proteomes" id="UP000504629"/>
    </source>
</evidence>
<feature type="domain" description="Peptidase S1" evidence="7">
    <location>
        <begin position="24"/>
        <end position="255"/>
    </location>
</feature>
<dbReference type="GeneID" id="114239612"/>
<gene>
    <name evidence="9" type="primary">LOC114239612</name>
</gene>
<dbReference type="AlphaFoldDB" id="A0A6J2JB14"/>
<name>A0A6J2JB14_BOMMA</name>
<evidence type="ECO:0000256" key="6">
    <source>
        <dbReference type="SAM" id="SignalP"/>
    </source>
</evidence>
<evidence type="ECO:0000256" key="3">
    <source>
        <dbReference type="ARBA" id="ARBA00022801"/>
    </source>
</evidence>
<dbReference type="Pfam" id="PF00089">
    <property type="entry name" value="Trypsin"/>
    <property type="match status" value="1"/>
</dbReference>
<dbReference type="GO" id="GO:0004252">
    <property type="term" value="F:serine-type endopeptidase activity"/>
    <property type="evidence" value="ECO:0007669"/>
    <property type="project" value="InterPro"/>
</dbReference>
<evidence type="ECO:0000256" key="4">
    <source>
        <dbReference type="ARBA" id="ARBA00022825"/>
    </source>
</evidence>
<dbReference type="RefSeq" id="XP_028025704.1">
    <property type="nucleotide sequence ID" value="XM_028169903.1"/>
</dbReference>
<keyword evidence="6" id="KW-0732">Signal</keyword>
<feature type="chain" id="PRO_5026947200" evidence="6">
    <location>
        <begin position="19"/>
        <end position="271"/>
    </location>
</feature>
<keyword evidence="2" id="KW-0645">Protease</keyword>
<dbReference type="Proteomes" id="UP000504629">
    <property type="component" value="Unplaced"/>
</dbReference>
<reference evidence="9" key="1">
    <citation type="submission" date="2025-08" db="UniProtKB">
        <authorList>
            <consortium name="RefSeq"/>
        </authorList>
    </citation>
    <scope>IDENTIFICATION</scope>
    <source>
        <tissue evidence="9">Silk gland</tissue>
    </source>
</reference>
<dbReference type="CDD" id="cd00190">
    <property type="entry name" value="Tryp_SPc"/>
    <property type="match status" value="1"/>
</dbReference>
<sequence length="271" mass="29143">MASKVLYLMLAFVAAVSAAPNTRLVGGEHTTIEQFPYIVALVYYYPRPAIRVQRCVGSLISSWHVVTSGYCFTGAILDNMEIRAGSTNSLSGGTVVRVGQVTKYPGYVEEPKSGDLAVIRLATALGISNTVNVLFLPPQNTFIPDGTSLTTVSWGFEYVGGPQLETLKTITQRKINIERCKAIYSGSTKVDISDRVICANEVGRSTCFGDSGAPMVIGQVLVGTASYHEGCGDDEHPDVFTRIDTYTNWIMQVATAPGRSGSEAKIAPVLF</sequence>
<evidence type="ECO:0000256" key="1">
    <source>
        <dbReference type="ARBA" id="ARBA00007664"/>
    </source>
</evidence>
<dbReference type="PANTHER" id="PTHR24276">
    <property type="entry name" value="POLYSERASE-RELATED"/>
    <property type="match status" value="1"/>
</dbReference>
<dbReference type="PROSITE" id="PS50240">
    <property type="entry name" value="TRYPSIN_DOM"/>
    <property type="match status" value="1"/>
</dbReference>
<evidence type="ECO:0000259" key="7">
    <source>
        <dbReference type="PROSITE" id="PS50240"/>
    </source>
</evidence>
<dbReference type="PANTHER" id="PTHR24276:SF91">
    <property type="entry name" value="AT26814P-RELATED"/>
    <property type="match status" value="1"/>
</dbReference>
<accession>A0A6J2JB14</accession>
<dbReference type="InterPro" id="IPR001254">
    <property type="entry name" value="Trypsin_dom"/>
</dbReference>
<evidence type="ECO:0000256" key="5">
    <source>
        <dbReference type="ARBA" id="ARBA00023157"/>
    </source>
</evidence>
<evidence type="ECO:0000256" key="2">
    <source>
        <dbReference type="ARBA" id="ARBA00022670"/>
    </source>
</evidence>
<evidence type="ECO:0000313" key="9">
    <source>
        <dbReference type="RefSeq" id="XP_028025704.1"/>
    </source>
</evidence>
<protein>
    <submittedName>
        <fullName evidence="9">Trypsin delta-like</fullName>
    </submittedName>
</protein>
<comment type="similarity">
    <text evidence="1">Belongs to the peptidase S1 family.</text>
</comment>
<organism evidence="8 9">
    <name type="scientific">Bombyx mandarina</name>
    <name type="common">Wild silk moth</name>
    <name type="synonym">Wild silkworm</name>
    <dbReference type="NCBI Taxonomy" id="7092"/>
    <lineage>
        <taxon>Eukaryota</taxon>
        <taxon>Metazoa</taxon>
        <taxon>Ecdysozoa</taxon>
        <taxon>Arthropoda</taxon>
        <taxon>Hexapoda</taxon>
        <taxon>Insecta</taxon>
        <taxon>Pterygota</taxon>
        <taxon>Neoptera</taxon>
        <taxon>Endopterygota</taxon>
        <taxon>Lepidoptera</taxon>
        <taxon>Glossata</taxon>
        <taxon>Ditrysia</taxon>
        <taxon>Bombycoidea</taxon>
        <taxon>Bombycidae</taxon>
        <taxon>Bombycinae</taxon>
        <taxon>Bombyx</taxon>
    </lineage>
</organism>
<dbReference type="InterPro" id="IPR009003">
    <property type="entry name" value="Peptidase_S1_PA"/>
</dbReference>
<dbReference type="Gene3D" id="2.40.10.10">
    <property type="entry name" value="Trypsin-like serine proteases"/>
    <property type="match status" value="1"/>
</dbReference>
<keyword evidence="3" id="KW-0378">Hydrolase</keyword>
<proteinExistence type="inferred from homology"/>
<dbReference type="SMART" id="SM00020">
    <property type="entry name" value="Tryp_SPc"/>
    <property type="match status" value="1"/>
</dbReference>
<dbReference type="OrthoDB" id="6380398at2759"/>
<dbReference type="GO" id="GO:0006508">
    <property type="term" value="P:proteolysis"/>
    <property type="evidence" value="ECO:0007669"/>
    <property type="project" value="UniProtKB-KW"/>
</dbReference>
<dbReference type="SUPFAM" id="SSF50494">
    <property type="entry name" value="Trypsin-like serine proteases"/>
    <property type="match status" value="1"/>
</dbReference>
<keyword evidence="8" id="KW-1185">Reference proteome</keyword>
<keyword evidence="4" id="KW-0720">Serine protease</keyword>
<dbReference type="InterPro" id="IPR001314">
    <property type="entry name" value="Peptidase_S1A"/>
</dbReference>
<keyword evidence="5" id="KW-1015">Disulfide bond</keyword>
<dbReference type="KEGG" id="bman:114239612"/>
<dbReference type="InterPro" id="IPR043504">
    <property type="entry name" value="Peptidase_S1_PA_chymotrypsin"/>
</dbReference>
<dbReference type="InterPro" id="IPR050430">
    <property type="entry name" value="Peptidase_S1"/>
</dbReference>
<feature type="signal peptide" evidence="6">
    <location>
        <begin position="1"/>
        <end position="18"/>
    </location>
</feature>